<accession>G9Y3C1</accession>
<comment type="caution">
    <text evidence="1">The sequence shown here is derived from an EMBL/GenBank/DDBJ whole genome shotgun (WGS) entry which is preliminary data.</text>
</comment>
<sequence length="69" mass="7764">MIRTDIIATSVALDTVICKAPLFKTTALFNTVTSCNILRHCDALPFRALRFPSYLSAFLAFSRCYSSLW</sequence>
<dbReference type="Proteomes" id="UP000005959">
    <property type="component" value="Unassembled WGS sequence"/>
</dbReference>
<dbReference type="HOGENOM" id="CLU_2770130_0_0_6"/>
<reference evidence="1 2" key="1">
    <citation type="submission" date="2011-08" db="EMBL/GenBank/DDBJ databases">
        <authorList>
            <person name="Weinstock G."/>
            <person name="Sodergren E."/>
            <person name="Clifton S."/>
            <person name="Fulton L."/>
            <person name="Fulton B."/>
            <person name="Courtney L."/>
            <person name="Fronick C."/>
            <person name="Harrison M."/>
            <person name="Strong C."/>
            <person name="Farmer C."/>
            <person name="Delahaunty K."/>
            <person name="Markovic C."/>
            <person name="Hall O."/>
            <person name="Minx P."/>
            <person name="Tomlinson C."/>
            <person name="Mitreva M."/>
            <person name="Hou S."/>
            <person name="Chen J."/>
            <person name="Wollam A."/>
            <person name="Pepin K.H."/>
            <person name="Johnson M."/>
            <person name="Bhonagiri V."/>
            <person name="Zhang X."/>
            <person name="Suruliraj S."/>
            <person name="Warren W."/>
            <person name="Chinwalla A."/>
            <person name="Mardis E.R."/>
            <person name="Wilson R.K."/>
        </authorList>
    </citation>
    <scope>NUCLEOTIDE SEQUENCE [LARGE SCALE GENOMIC DNA]</scope>
    <source>
        <strain evidence="1 2">ATCC 51873</strain>
    </source>
</reference>
<organism evidence="1 2">
    <name type="scientific">Hafnia alvei ATCC 51873</name>
    <dbReference type="NCBI Taxonomy" id="1002364"/>
    <lineage>
        <taxon>Bacteria</taxon>
        <taxon>Pseudomonadati</taxon>
        <taxon>Pseudomonadota</taxon>
        <taxon>Gammaproteobacteria</taxon>
        <taxon>Enterobacterales</taxon>
        <taxon>Hafniaceae</taxon>
        <taxon>Hafnia</taxon>
    </lineage>
</organism>
<evidence type="ECO:0000313" key="2">
    <source>
        <dbReference type="Proteomes" id="UP000005959"/>
    </source>
</evidence>
<evidence type="ECO:0000313" key="1">
    <source>
        <dbReference type="EMBL" id="EHM45584.1"/>
    </source>
</evidence>
<dbReference type="PROSITE" id="PS51257">
    <property type="entry name" value="PROKAR_LIPOPROTEIN"/>
    <property type="match status" value="1"/>
</dbReference>
<dbReference type="AlphaFoldDB" id="G9Y3C1"/>
<dbReference type="PATRIC" id="fig|1002364.3.peg.1034"/>
<gene>
    <name evidence="1" type="ORF">HMPREF0454_01123</name>
</gene>
<protein>
    <submittedName>
        <fullName evidence="1">Uncharacterized protein</fullName>
    </submittedName>
</protein>
<name>G9Y3C1_HAFAL</name>
<proteinExistence type="predicted"/>
<dbReference type="EMBL" id="AGCI01000017">
    <property type="protein sequence ID" value="EHM45584.1"/>
    <property type="molecule type" value="Genomic_DNA"/>
</dbReference>